<accession>A0A3D8I325</accession>
<dbReference type="Pfam" id="PF04341">
    <property type="entry name" value="DUF485"/>
    <property type="match status" value="1"/>
</dbReference>
<keyword evidence="1" id="KW-0812">Transmembrane</keyword>
<evidence type="ECO:0000256" key="1">
    <source>
        <dbReference type="SAM" id="Phobius"/>
    </source>
</evidence>
<dbReference type="GO" id="GO:0005886">
    <property type="term" value="C:plasma membrane"/>
    <property type="evidence" value="ECO:0007669"/>
    <property type="project" value="TreeGrafter"/>
</dbReference>
<organism evidence="2 3">
    <name type="scientific">Helicobacter marmotae</name>
    <dbReference type="NCBI Taxonomy" id="152490"/>
    <lineage>
        <taxon>Bacteria</taxon>
        <taxon>Pseudomonadati</taxon>
        <taxon>Campylobacterota</taxon>
        <taxon>Epsilonproteobacteria</taxon>
        <taxon>Campylobacterales</taxon>
        <taxon>Helicobacteraceae</taxon>
        <taxon>Helicobacter</taxon>
    </lineage>
</organism>
<protein>
    <submittedName>
        <fullName evidence="2">DUF485 domain-containing protein</fullName>
    </submittedName>
</protein>
<gene>
    <name evidence="2" type="ORF">CQA63_07045</name>
</gene>
<dbReference type="PANTHER" id="PTHR38598:SF1">
    <property type="entry name" value="INNER MEMBRANE PROTEIN YJCH"/>
    <property type="match status" value="1"/>
</dbReference>
<evidence type="ECO:0000313" key="3">
    <source>
        <dbReference type="Proteomes" id="UP000256599"/>
    </source>
</evidence>
<dbReference type="InterPro" id="IPR052959">
    <property type="entry name" value="Inner_membrane_assoc"/>
</dbReference>
<dbReference type="PANTHER" id="PTHR38598">
    <property type="entry name" value="INNER MEMBRANE PROTEIN YJCH"/>
    <property type="match status" value="1"/>
</dbReference>
<feature type="transmembrane region" description="Helical" evidence="1">
    <location>
        <begin position="71"/>
        <end position="96"/>
    </location>
</feature>
<dbReference type="Proteomes" id="UP000256599">
    <property type="component" value="Unassembled WGS sequence"/>
</dbReference>
<reference evidence="2 3" key="1">
    <citation type="submission" date="2018-04" db="EMBL/GenBank/DDBJ databases">
        <title>Novel Campyloabacter and Helicobacter Species and Strains.</title>
        <authorList>
            <person name="Mannion A.J."/>
            <person name="Shen Z."/>
            <person name="Fox J.G."/>
        </authorList>
    </citation>
    <scope>NUCLEOTIDE SEQUENCE [LARGE SCALE GENOMIC DNA]</scope>
    <source>
        <strain evidence="2 3">MIT 98-6070</strain>
    </source>
</reference>
<feature type="transmembrane region" description="Helical" evidence="1">
    <location>
        <begin position="32"/>
        <end position="51"/>
    </location>
</feature>
<dbReference type="InterPro" id="IPR007436">
    <property type="entry name" value="DUF485"/>
</dbReference>
<dbReference type="RefSeq" id="WP_104700279.1">
    <property type="nucleotide sequence ID" value="NZ_FZPP01000023.1"/>
</dbReference>
<dbReference type="EMBL" id="NXLR01000013">
    <property type="protein sequence ID" value="RDU59386.1"/>
    <property type="molecule type" value="Genomic_DNA"/>
</dbReference>
<dbReference type="OrthoDB" id="5328519at2"/>
<keyword evidence="1" id="KW-1133">Transmembrane helix</keyword>
<evidence type="ECO:0000313" key="2">
    <source>
        <dbReference type="EMBL" id="RDU59386.1"/>
    </source>
</evidence>
<dbReference type="AlphaFoldDB" id="A0A3D8I325"/>
<keyword evidence="1" id="KW-0472">Membrane</keyword>
<name>A0A3D8I325_9HELI</name>
<comment type="caution">
    <text evidence="2">The sequence shown here is derived from an EMBL/GenBank/DDBJ whole genome shotgun (WGS) entry which is preliminary data.</text>
</comment>
<proteinExistence type="predicted"/>
<sequence length="122" mass="14148">MVCKKAYCEPINEEQRMVFKEFEDFYRFKMRFCLVLTIIILGCYFSFLILTGFTPDFLALQIGDSPVTLGIVFGLCSILLGVLGTYVYSFVVNVFLDKKEEEIIKKMRQTQLIKEEGNENIT</sequence>
<keyword evidence="3" id="KW-1185">Reference proteome</keyword>
<dbReference type="InterPro" id="IPR036259">
    <property type="entry name" value="MFS_trans_sf"/>
</dbReference>
<dbReference type="SUPFAM" id="SSF103473">
    <property type="entry name" value="MFS general substrate transporter"/>
    <property type="match status" value="1"/>
</dbReference>